<name>A0A7W9UZA5_9ACTN</name>
<keyword evidence="2" id="KW-1185">Reference proteome</keyword>
<dbReference type="EMBL" id="JACHJL010000007">
    <property type="protein sequence ID" value="MBB5936196.1"/>
    <property type="molecule type" value="Genomic_DNA"/>
</dbReference>
<dbReference type="RefSeq" id="WP_184572817.1">
    <property type="nucleotide sequence ID" value="NZ_JACHJL010000007.1"/>
</dbReference>
<gene>
    <name evidence="1" type="ORF">FHS42_003271</name>
</gene>
<organism evidence="1 2">
    <name type="scientific">Streptomyces zagrosensis</name>
    <dbReference type="NCBI Taxonomy" id="1042984"/>
    <lineage>
        <taxon>Bacteria</taxon>
        <taxon>Bacillati</taxon>
        <taxon>Actinomycetota</taxon>
        <taxon>Actinomycetes</taxon>
        <taxon>Kitasatosporales</taxon>
        <taxon>Streptomycetaceae</taxon>
        <taxon>Streptomyces</taxon>
    </lineage>
</organism>
<protein>
    <submittedName>
        <fullName evidence="1">Cytidine deaminase</fullName>
    </submittedName>
</protein>
<dbReference type="Proteomes" id="UP000588098">
    <property type="component" value="Unassembled WGS sequence"/>
</dbReference>
<comment type="caution">
    <text evidence="1">The sequence shown here is derived from an EMBL/GenBank/DDBJ whole genome shotgun (WGS) entry which is preliminary data.</text>
</comment>
<sequence length="94" mass="10571">MIQLPEHWPPAPEPADAKLTQLLARQDQLAADVPLVEDAASEPTATPCARCRAVITLRDRAHTVRDWPRYHKAVEALHNHRRQAHQGEEKVSDA</sequence>
<proteinExistence type="predicted"/>
<accession>A0A7W9UZA5</accession>
<evidence type="ECO:0000313" key="1">
    <source>
        <dbReference type="EMBL" id="MBB5936196.1"/>
    </source>
</evidence>
<reference evidence="1 2" key="1">
    <citation type="submission" date="2020-08" db="EMBL/GenBank/DDBJ databases">
        <title>Genomic Encyclopedia of Type Strains, Phase III (KMG-III): the genomes of soil and plant-associated and newly described type strains.</title>
        <authorList>
            <person name="Whitman W."/>
        </authorList>
    </citation>
    <scope>NUCLEOTIDE SEQUENCE [LARGE SCALE GENOMIC DNA]</scope>
    <source>
        <strain evidence="1 2">CECT 8305</strain>
    </source>
</reference>
<dbReference type="AlphaFoldDB" id="A0A7W9UZA5"/>
<evidence type="ECO:0000313" key="2">
    <source>
        <dbReference type="Proteomes" id="UP000588098"/>
    </source>
</evidence>